<protein>
    <recommendedName>
        <fullName evidence="4">DNA-directed RNA polymerase subunit Rpo5</fullName>
        <ecNumber evidence="4">2.7.7.6</ecNumber>
    </recommendedName>
    <alternativeName>
        <fullName evidence="4">DNA-directed RNA polymerase subunit H</fullName>
    </alternativeName>
</protein>
<dbReference type="GO" id="GO:0003899">
    <property type="term" value="F:DNA-directed RNA polymerase activity"/>
    <property type="evidence" value="ECO:0007669"/>
    <property type="project" value="UniProtKB-UniRule"/>
</dbReference>
<keyword evidence="7" id="KW-1185">Reference proteome</keyword>
<evidence type="ECO:0000256" key="2">
    <source>
        <dbReference type="ARBA" id="ARBA00023163"/>
    </source>
</evidence>
<dbReference type="InterPro" id="IPR020608">
    <property type="entry name" value="RNA_pol_subH/Rpb5_CS"/>
</dbReference>
<dbReference type="Gene3D" id="3.90.940.20">
    <property type="entry name" value="RPB5-like RNA polymerase subunit"/>
    <property type="match status" value="1"/>
</dbReference>
<dbReference type="KEGG" id="abi:Aboo_1092"/>
<evidence type="ECO:0000313" key="6">
    <source>
        <dbReference type="EMBL" id="ADD08901.1"/>
    </source>
</evidence>
<dbReference type="PROSITE" id="PS01110">
    <property type="entry name" value="RNA_POL_H_23KD"/>
    <property type="match status" value="1"/>
</dbReference>
<dbReference type="HAMAP" id="MF_00025">
    <property type="entry name" value="RNApol_Rpo5_RPB5"/>
    <property type="match status" value="1"/>
</dbReference>
<evidence type="ECO:0000313" key="7">
    <source>
        <dbReference type="Proteomes" id="UP000001400"/>
    </source>
</evidence>
<dbReference type="RefSeq" id="WP_012997328.1">
    <property type="nucleotide sequence ID" value="NC_013926.1"/>
</dbReference>
<dbReference type="GO" id="GO:0003677">
    <property type="term" value="F:DNA binding"/>
    <property type="evidence" value="ECO:0007669"/>
    <property type="project" value="InterPro"/>
</dbReference>
<reference evidence="6" key="1">
    <citation type="submission" date="2010-02" db="EMBL/GenBank/DDBJ databases">
        <title>Complete sequence of Aciduliprofundum boonei T469.</title>
        <authorList>
            <consortium name="US DOE Joint Genome Institute"/>
            <person name="Lucas S."/>
            <person name="Copeland A."/>
            <person name="Lapidus A."/>
            <person name="Cheng J.-F."/>
            <person name="Bruce D."/>
            <person name="Goodwin L."/>
            <person name="Pitluck S."/>
            <person name="Saunders E."/>
            <person name="Detter J.C."/>
            <person name="Han C."/>
            <person name="Tapia R."/>
            <person name="Land M."/>
            <person name="Hauser L."/>
            <person name="Kyrpides N."/>
            <person name="Mikhailova N."/>
            <person name="Flores G."/>
            <person name="Reysenbach A.-L."/>
            <person name="Woyke T."/>
        </authorList>
    </citation>
    <scope>NUCLEOTIDE SEQUENCE</scope>
    <source>
        <strain evidence="6">T469</strain>
    </source>
</reference>
<comment type="function">
    <text evidence="4">DNA-dependent RNA polymerase (RNAP) catalyzes the transcription of DNA into RNA using the four ribonucleoside triphosphates as substrates.</text>
</comment>
<accession>D3T9X2</accession>
<dbReference type="InterPro" id="IPR014381">
    <property type="entry name" value="Arch_Rpo5/euc_Rpb5"/>
</dbReference>
<sequence length="84" mass="9784">MVRFNVLEHELVPEHYLVPQEEEEKILKEIGVKKENLPRIKKSDAVLRVLERKYGHIPVGSLIKIVRKSPTAGRITVYRVVVRD</sequence>
<evidence type="ECO:0000259" key="5">
    <source>
        <dbReference type="Pfam" id="PF01191"/>
    </source>
</evidence>
<dbReference type="GO" id="GO:0005737">
    <property type="term" value="C:cytoplasm"/>
    <property type="evidence" value="ECO:0007669"/>
    <property type="project" value="UniProtKB-SubCell"/>
</dbReference>
<evidence type="ECO:0000256" key="4">
    <source>
        <dbReference type="HAMAP-Rule" id="MF_00025"/>
    </source>
</evidence>
<evidence type="ECO:0000256" key="3">
    <source>
        <dbReference type="ARBA" id="ARBA00025765"/>
    </source>
</evidence>
<dbReference type="Pfam" id="PF01191">
    <property type="entry name" value="RNA_pol_Rpb5_C"/>
    <property type="match status" value="1"/>
</dbReference>
<dbReference type="PANTHER" id="PTHR10535:SF0">
    <property type="entry name" value="DNA-DIRECTED RNA POLYMERASES I, II, AND III SUBUNIT RPABC1"/>
    <property type="match status" value="1"/>
</dbReference>
<proteinExistence type="inferred from homology"/>
<gene>
    <name evidence="4" type="primary">rpo5</name>
    <name evidence="4" type="synonym">rpoH</name>
    <name evidence="6" type="ordered locus">Aboo_1092</name>
</gene>
<dbReference type="GeneID" id="8828050"/>
<dbReference type="EC" id="2.7.7.6" evidence="4"/>
<comment type="subunit">
    <text evidence="4">Part of the RNA polymerase complex.</text>
</comment>
<dbReference type="GO" id="GO:0006366">
    <property type="term" value="P:transcription by RNA polymerase II"/>
    <property type="evidence" value="ECO:0007669"/>
    <property type="project" value="TreeGrafter"/>
</dbReference>
<dbReference type="GO" id="GO:0006362">
    <property type="term" value="P:transcription elongation by RNA polymerase I"/>
    <property type="evidence" value="ECO:0007669"/>
    <property type="project" value="TreeGrafter"/>
</dbReference>
<dbReference type="InterPro" id="IPR035913">
    <property type="entry name" value="RPB5-like_sf"/>
</dbReference>
<comment type="similarity">
    <text evidence="3 4">Belongs to the archaeal Rpo5/eukaryotic RPB5 RNA polymerase subunit family.</text>
</comment>
<dbReference type="GO" id="GO:0000428">
    <property type="term" value="C:DNA-directed RNA polymerase complex"/>
    <property type="evidence" value="ECO:0007669"/>
    <property type="project" value="UniProtKB-KW"/>
</dbReference>
<feature type="domain" description="RNA polymerase subunit H/Rpb5 C-terminal" evidence="5">
    <location>
        <begin position="4"/>
        <end position="81"/>
    </location>
</feature>
<dbReference type="SUPFAM" id="SSF55287">
    <property type="entry name" value="RPB5-like RNA polymerase subunit"/>
    <property type="match status" value="1"/>
</dbReference>
<keyword evidence="4" id="KW-0963">Cytoplasm</keyword>
<dbReference type="HOGENOM" id="CLU_058320_4_0_2"/>
<dbReference type="InterPro" id="IPR000783">
    <property type="entry name" value="RNA_pol_subH/Rpb5_C"/>
</dbReference>
<dbReference type="AlphaFoldDB" id="D3T9X2"/>
<keyword evidence="4" id="KW-0548">Nucleotidyltransferase</keyword>
<keyword evidence="2 4" id="KW-0804">Transcription</keyword>
<dbReference type="NCBIfam" id="NF007129">
    <property type="entry name" value="PRK09570.1"/>
    <property type="match status" value="1"/>
</dbReference>
<comment type="catalytic activity">
    <reaction evidence="4">
        <text>RNA(n) + a ribonucleoside 5'-triphosphate = RNA(n+1) + diphosphate</text>
        <dbReference type="Rhea" id="RHEA:21248"/>
        <dbReference type="Rhea" id="RHEA-COMP:14527"/>
        <dbReference type="Rhea" id="RHEA-COMP:17342"/>
        <dbReference type="ChEBI" id="CHEBI:33019"/>
        <dbReference type="ChEBI" id="CHEBI:61557"/>
        <dbReference type="ChEBI" id="CHEBI:140395"/>
        <dbReference type="EC" id="2.7.7.6"/>
    </reaction>
</comment>
<evidence type="ECO:0000256" key="1">
    <source>
        <dbReference type="ARBA" id="ARBA00022478"/>
    </source>
</evidence>
<keyword evidence="1 4" id="KW-0240">DNA-directed RNA polymerase</keyword>
<dbReference type="GO" id="GO:0042797">
    <property type="term" value="P:tRNA transcription by RNA polymerase III"/>
    <property type="evidence" value="ECO:0007669"/>
    <property type="project" value="TreeGrafter"/>
</dbReference>
<dbReference type="EMBL" id="CP001941">
    <property type="protein sequence ID" value="ADD08901.1"/>
    <property type="molecule type" value="Genomic_DNA"/>
</dbReference>
<dbReference type="PANTHER" id="PTHR10535">
    <property type="entry name" value="DNA-DIRECTED RNA POLYMERASES I, II, AND III SUBUNIT RPABC1"/>
    <property type="match status" value="1"/>
</dbReference>
<dbReference type="Proteomes" id="UP000001400">
    <property type="component" value="Chromosome"/>
</dbReference>
<comment type="subcellular location">
    <subcellularLocation>
        <location evidence="4">Cytoplasm</location>
    </subcellularLocation>
</comment>
<name>D3T9X2_ACIB4</name>
<organism evidence="6 7">
    <name type="scientific">Aciduliprofundum boonei (strain DSM 19572 / T469)</name>
    <dbReference type="NCBI Taxonomy" id="439481"/>
    <lineage>
        <taxon>Archaea</taxon>
        <taxon>Methanobacteriati</taxon>
        <taxon>Thermoplasmatota</taxon>
        <taxon>DHVE2 group</taxon>
        <taxon>Candidatus Aciduliprofundum</taxon>
    </lineage>
</organism>
<keyword evidence="4" id="KW-0808">Transferase</keyword>